<feature type="compositionally biased region" description="Low complexity" evidence="1">
    <location>
        <begin position="271"/>
        <end position="280"/>
    </location>
</feature>
<feature type="compositionally biased region" description="Acidic residues" evidence="1">
    <location>
        <begin position="162"/>
        <end position="185"/>
    </location>
</feature>
<evidence type="ECO:0000256" key="1">
    <source>
        <dbReference type="SAM" id="MobiDB-lite"/>
    </source>
</evidence>
<dbReference type="AlphaFoldDB" id="A0AAD6X651"/>
<dbReference type="InterPro" id="IPR007110">
    <property type="entry name" value="Ig-like_dom"/>
</dbReference>
<feature type="domain" description="Ig-like" evidence="2">
    <location>
        <begin position="123"/>
        <end position="215"/>
    </location>
</feature>
<dbReference type="EMBL" id="JARJCM010000043">
    <property type="protein sequence ID" value="KAJ7036381.1"/>
    <property type="molecule type" value="Genomic_DNA"/>
</dbReference>
<dbReference type="Proteomes" id="UP001218188">
    <property type="component" value="Unassembled WGS sequence"/>
</dbReference>
<evidence type="ECO:0000313" key="4">
    <source>
        <dbReference type="Proteomes" id="UP001218188"/>
    </source>
</evidence>
<comment type="caution">
    <text evidence="3">The sequence shown here is derived from an EMBL/GenBank/DDBJ whole genome shotgun (WGS) entry which is preliminary data.</text>
</comment>
<gene>
    <name evidence="3" type="ORF">C8F04DRAFT_1233160</name>
</gene>
<organism evidence="3 4">
    <name type="scientific">Mycena alexandri</name>
    <dbReference type="NCBI Taxonomy" id="1745969"/>
    <lineage>
        <taxon>Eukaryota</taxon>
        <taxon>Fungi</taxon>
        <taxon>Dikarya</taxon>
        <taxon>Basidiomycota</taxon>
        <taxon>Agaricomycotina</taxon>
        <taxon>Agaricomycetes</taxon>
        <taxon>Agaricomycetidae</taxon>
        <taxon>Agaricales</taxon>
        <taxon>Marasmiineae</taxon>
        <taxon>Mycenaceae</taxon>
        <taxon>Mycena</taxon>
    </lineage>
</organism>
<accession>A0AAD6X651</accession>
<proteinExistence type="predicted"/>
<sequence length="286" mass="30076">MSASAITQLVSFLTRPLMRSHTPATIISLQNCLQTALSASPESTLLLSPSCPPPAPIQRACLLTGVRWADWIRLLSEGLDVQIFISEASLAVKVGTMPRRTLWFTASVAAPIKSTALALMLVPSAMPLASRLRAAATLTCTRARRGAALHPTRIPTLLSSSWEDDADDTESDSDSDFDSDSDSDASDSGSSFTSASSAMSISSTSSPTTSPWFRCVPAPTVVCPAKADLAQYNYEGGVTRVMSGGVMLGAAPRPRPSTVVPTRQSLGKSRNAASANAAASWRKTTT</sequence>
<dbReference type="PROSITE" id="PS50835">
    <property type="entry name" value="IG_LIKE"/>
    <property type="match status" value="1"/>
</dbReference>
<name>A0AAD6X651_9AGAR</name>
<evidence type="ECO:0000313" key="3">
    <source>
        <dbReference type="EMBL" id="KAJ7036381.1"/>
    </source>
</evidence>
<keyword evidence="4" id="KW-1185">Reference proteome</keyword>
<feature type="region of interest" description="Disordered" evidence="1">
    <location>
        <begin position="159"/>
        <end position="209"/>
    </location>
</feature>
<feature type="region of interest" description="Disordered" evidence="1">
    <location>
        <begin position="249"/>
        <end position="286"/>
    </location>
</feature>
<protein>
    <recommendedName>
        <fullName evidence="2">Ig-like domain-containing protein</fullName>
    </recommendedName>
</protein>
<evidence type="ECO:0000259" key="2">
    <source>
        <dbReference type="PROSITE" id="PS50835"/>
    </source>
</evidence>
<feature type="compositionally biased region" description="Low complexity" evidence="1">
    <location>
        <begin position="186"/>
        <end position="209"/>
    </location>
</feature>
<reference evidence="3" key="1">
    <citation type="submission" date="2023-03" db="EMBL/GenBank/DDBJ databases">
        <title>Massive genome expansion in bonnet fungi (Mycena s.s.) driven by repeated elements and novel gene families across ecological guilds.</title>
        <authorList>
            <consortium name="Lawrence Berkeley National Laboratory"/>
            <person name="Harder C.B."/>
            <person name="Miyauchi S."/>
            <person name="Viragh M."/>
            <person name="Kuo A."/>
            <person name="Thoen E."/>
            <person name="Andreopoulos B."/>
            <person name="Lu D."/>
            <person name="Skrede I."/>
            <person name="Drula E."/>
            <person name="Henrissat B."/>
            <person name="Morin E."/>
            <person name="Kohler A."/>
            <person name="Barry K."/>
            <person name="LaButti K."/>
            <person name="Morin E."/>
            <person name="Salamov A."/>
            <person name="Lipzen A."/>
            <person name="Mereny Z."/>
            <person name="Hegedus B."/>
            <person name="Baldrian P."/>
            <person name="Stursova M."/>
            <person name="Weitz H."/>
            <person name="Taylor A."/>
            <person name="Grigoriev I.V."/>
            <person name="Nagy L.G."/>
            <person name="Martin F."/>
            <person name="Kauserud H."/>
        </authorList>
    </citation>
    <scope>NUCLEOTIDE SEQUENCE</scope>
    <source>
        <strain evidence="3">CBHHK200</strain>
    </source>
</reference>